<keyword evidence="4" id="KW-0479">Metal-binding</keyword>
<evidence type="ECO:0000256" key="5">
    <source>
        <dbReference type="ARBA" id="ARBA00023052"/>
    </source>
</evidence>
<comment type="cofactor">
    <cofactor evidence="1">
        <name>thiamine diphosphate</name>
        <dbReference type="ChEBI" id="CHEBI:58937"/>
    </cofactor>
</comment>
<dbReference type="SUPFAM" id="SSF52518">
    <property type="entry name" value="Thiamin diphosphate-binding fold (THDP-binding)"/>
    <property type="match status" value="1"/>
</dbReference>
<comment type="similarity">
    <text evidence="2">Belongs to the transketolase family.</text>
</comment>
<evidence type="ECO:0000313" key="7">
    <source>
        <dbReference type="EMBL" id="EEG48484.1"/>
    </source>
</evidence>
<keyword evidence="5" id="KW-0786">Thiamine pyrophosphate</keyword>
<dbReference type="GO" id="GO:0016740">
    <property type="term" value="F:transferase activity"/>
    <property type="evidence" value="ECO:0007669"/>
    <property type="project" value="UniProtKB-KW"/>
</dbReference>
<dbReference type="Gene3D" id="3.40.50.970">
    <property type="match status" value="1"/>
</dbReference>
<dbReference type="eggNOG" id="COG3959">
    <property type="taxonomic scope" value="Bacteria"/>
</dbReference>
<comment type="caution">
    <text evidence="7">The sequence shown here is derived from an EMBL/GenBank/DDBJ whole genome shotgun (WGS) entry which is preliminary data.</text>
</comment>
<feature type="domain" description="Transketolase N-terminal" evidence="6">
    <location>
        <begin position="25"/>
        <end position="280"/>
    </location>
</feature>
<evidence type="ECO:0000256" key="2">
    <source>
        <dbReference type="ARBA" id="ARBA00007131"/>
    </source>
</evidence>
<evidence type="ECO:0000313" key="8">
    <source>
        <dbReference type="Proteomes" id="UP000003100"/>
    </source>
</evidence>
<keyword evidence="8" id="KW-1185">Reference proteome</keyword>
<dbReference type="InterPro" id="IPR029061">
    <property type="entry name" value="THDP-binding"/>
</dbReference>
<dbReference type="PANTHER" id="PTHR47514">
    <property type="entry name" value="TRANSKETOLASE N-TERMINAL SECTION-RELATED"/>
    <property type="match status" value="1"/>
</dbReference>
<dbReference type="InterPro" id="IPR005474">
    <property type="entry name" value="Transketolase_N"/>
</dbReference>
<dbReference type="PATRIC" id="fig|476272.21.peg.757"/>
<gene>
    <name evidence="7" type="ORF">RUMHYD_02628</name>
</gene>
<dbReference type="InterPro" id="IPR049557">
    <property type="entry name" value="Transketolase_CS"/>
</dbReference>
<dbReference type="GO" id="GO:0046872">
    <property type="term" value="F:metal ion binding"/>
    <property type="evidence" value="ECO:0007669"/>
    <property type="project" value="UniProtKB-KW"/>
</dbReference>
<dbReference type="Proteomes" id="UP000003100">
    <property type="component" value="Unassembled WGS sequence"/>
</dbReference>
<dbReference type="Pfam" id="PF00456">
    <property type="entry name" value="Transketolase_N"/>
    <property type="match status" value="1"/>
</dbReference>
<dbReference type="PROSITE" id="PS00801">
    <property type="entry name" value="TRANSKETOLASE_1"/>
    <property type="match status" value="1"/>
</dbReference>
<dbReference type="EMBL" id="ACBZ01000142">
    <property type="protein sequence ID" value="EEG48484.1"/>
    <property type="molecule type" value="Genomic_DNA"/>
</dbReference>
<name>C0CP27_BLAHS</name>
<keyword evidence="3" id="KW-0808">Transferase</keyword>
<sequence>MSNIGSRTKRGGKMKNVSVEELKERAKELRKTALTMIYEAQSGHPGGALSAADLVAALYYRELNINPKEPRWPERDRFILSKGHACPIQYAALGRLGYFEESHLHTLRQEGSILQGHPDMKKCPGIDISTGSLGQGLSCGVGMALAAKRRGEDYRVFVLTGDGELDEGQIWEAVMAASAWKLDNLTMMIDNNRLQLDGPCEQLIPHLNLTQKMREFGFETYEIDGNDMGEIVETLDKIKASKTGRPKCINARTVKGKGVSYMEDQLGWHGMAPDEEQYRTAMEELERGL</sequence>
<protein>
    <recommendedName>
        <fullName evidence="6">Transketolase N-terminal domain-containing protein</fullName>
    </recommendedName>
</protein>
<dbReference type="CDD" id="cd02012">
    <property type="entry name" value="TPP_TK"/>
    <property type="match status" value="1"/>
</dbReference>
<dbReference type="HOGENOM" id="CLU_009227_4_1_9"/>
<reference evidence="7 8" key="2">
    <citation type="submission" date="2009-02" db="EMBL/GenBank/DDBJ databases">
        <title>Draft genome sequence of Blautia hydrogenotrophica DSM 10507 (Ruminococcus hydrogenotrophicus DSM 10507).</title>
        <authorList>
            <person name="Sudarsanam P."/>
            <person name="Ley R."/>
            <person name="Guruge J."/>
            <person name="Turnbaugh P.J."/>
            <person name="Mahowald M."/>
            <person name="Liep D."/>
            <person name="Gordon J."/>
        </authorList>
    </citation>
    <scope>NUCLEOTIDE SEQUENCE [LARGE SCALE GENOMIC DNA]</scope>
    <source>
        <strain evidence="8">DSM 10507 / JCM 14656 / S5a33</strain>
    </source>
</reference>
<accession>C0CP27</accession>
<evidence type="ECO:0000259" key="6">
    <source>
        <dbReference type="Pfam" id="PF00456"/>
    </source>
</evidence>
<organism evidence="7 8">
    <name type="scientific">Blautia hydrogenotrophica (strain DSM 10507 / JCM 14656 / S5a33)</name>
    <name type="common">Ruminococcus hydrogenotrophicus</name>
    <dbReference type="NCBI Taxonomy" id="476272"/>
    <lineage>
        <taxon>Bacteria</taxon>
        <taxon>Bacillati</taxon>
        <taxon>Bacillota</taxon>
        <taxon>Clostridia</taxon>
        <taxon>Lachnospirales</taxon>
        <taxon>Lachnospiraceae</taxon>
        <taxon>Blautia</taxon>
    </lineage>
</organism>
<dbReference type="PANTHER" id="PTHR47514:SF1">
    <property type="entry name" value="TRANSKETOLASE N-TERMINAL SECTION-RELATED"/>
    <property type="match status" value="1"/>
</dbReference>
<reference evidence="7 8" key="1">
    <citation type="submission" date="2009-01" db="EMBL/GenBank/DDBJ databases">
        <authorList>
            <person name="Fulton L."/>
            <person name="Clifton S."/>
            <person name="Fulton B."/>
            <person name="Xu J."/>
            <person name="Minx P."/>
            <person name="Pepin K.H."/>
            <person name="Johnson M."/>
            <person name="Bhonagiri V."/>
            <person name="Nash W.E."/>
            <person name="Mardis E.R."/>
            <person name="Wilson R.K."/>
        </authorList>
    </citation>
    <scope>NUCLEOTIDE SEQUENCE [LARGE SCALE GENOMIC DNA]</scope>
    <source>
        <strain evidence="8">DSM 10507 / JCM 14656 / S5a33</strain>
    </source>
</reference>
<evidence type="ECO:0000256" key="4">
    <source>
        <dbReference type="ARBA" id="ARBA00022723"/>
    </source>
</evidence>
<proteinExistence type="inferred from homology"/>
<evidence type="ECO:0000256" key="3">
    <source>
        <dbReference type="ARBA" id="ARBA00022679"/>
    </source>
</evidence>
<dbReference type="AlphaFoldDB" id="C0CP27"/>
<evidence type="ECO:0000256" key="1">
    <source>
        <dbReference type="ARBA" id="ARBA00001964"/>
    </source>
</evidence>